<dbReference type="EMBL" id="JBHSXX010000001">
    <property type="protein sequence ID" value="MFC6869704.1"/>
    <property type="molecule type" value="Genomic_DNA"/>
</dbReference>
<dbReference type="RefSeq" id="WP_345397631.1">
    <property type="nucleotide sequence ID" value="NZ_BAABLA010000027.1"/>
</dbReference>
<dbReference type="SMART" id="SM00860">
    <property type="entry name" value="SMI1_KNR4"/>
    <property type="match status" value="1"/>
</dbReference>
<dbReference type="Proteomes" id="UP001596337">
    <property type="component" value="Unassembled WGS sequence"/>
</dbReference>
<organism evidence="2 3">
    <name type="scientific">Haloechinothrix salitolerans</name>
    <dbReference type="NCBI Taxonomy" id="926830"/>
    <lineage>
        <taxon>Bacteria</taxon>
        <taxon>Bacillati</taxon>
        <taxon>Actinomycetota</taxon>
        <taxon>Actinomycetes</taxon>
        <taxon>Pseudonocardiales</taxon>
        <taxon>Pseudonocardiaceae</taxon>
        <taxon>Haloechinothrix</taxon>
    </lineage>
</organism>
<dbReference type="InterPro" id="IPR018958">
    <property type="entry name" value="Knr4/Smi1-like_dom"/>
</dbReference>
<comment type="caution">
    <text evidence="2">The sequence shown here is derived from an EMBL/GenBank/DDBJ whole genome shotgun (WGS) entry which is preliminary data.</text>
</comment>
<feature type="domain" description="Knr4/Smi1-like" evidence="1">
    <location>
        <begin position="270"/>
        <end position="370"/>
    </location>
</feature>
<evidence type="ECO:0000313" key="2">
    <source>
        <dbReference type="EMBL" id="MFC6869704.1"/>
    </source>
</evidence>
<proteinExistence type="predicted"/>
<dbReference type="Pfam" id="PF09346">
    <property type="entry name" value="SMI1_KNR4"/>
    <property type="match status" value="1"/>
</dbReference>
<protein>
    <submittedName>
        <fullName evidence="2">SMI1/KNR4 family protein</fullName>
    </submittedName>
</protein>
<keyword evidence="3" id="KW-1185">Reference proteome</keyword>
<name>A0ABW2C4J4_9PSEU</name>
<accession>A0ABW2C4J4</accession>
<evidence type="ECO:0000259" key="1">
    <source>
        <dbReference type="SMART" id="SM00860"/>
    </source>
</evidence>
<sequence length="387" mass="40372">MLGGFGELGSRFEPRAYIDACVADVLLGQSATHATVVGDAALLLMCVGGGAAADRLCDRWLALTERSATDLLADDAAARGFAQLFAARGTHPGWAASLTPLDVDAEAAAHRRWLDRAESPMDTGVFETSTAGRVVEGLARNAVAEPNPLKRLAARAEEAAADGDQDRAGELLTEWAERAGPRPRVAQLAGCRHLAQLLVTGALATPLGVPDGWPDDCAGALLAALRVGQRDHGEHGATDDVSMATLVRRVLTARHAGAAEDEPAPAPEPPASADAIAAAERRIGHRLPDDYRAFLATTDGLPADVVFPRLLRAAELHPSEAGVVVISERTADGLVTLVPSRGADSGWQVIDVDLGLGSTAHPSFTALLRAHLELLEGNDAASGREVR</sequence>
<dbReference type="InterPro" id="IPR037883">
    <property type="entry name" value="Knr4/Smi1-like_sf"/>
</dbReference>
<gene>
    <name evidence="2" type="ORF">ACFQGD_21415</name>
</gene>
<dbReference type="SUPFAM" id="SSF160631">
    <property type="entry name" value="SMI1/KNR4-like"/>
    <property type="match status" value="1"/>
</dbReference>
<evidence type="ECO:0000313" key="3">
    <source>
        <dbReference type="Proteomes" id="UP001596337"/>
    </source>
</evidence>
<reference evidence="3" key="1">
    <citation type="journal article" date="2019" name="Int. J. Syst. Evol. Microbiol.">
        <title>The Global Catalogue of Microorganisms (GCM) 10K type strain sequencing project: providing services to taxonomists for standard genome sequencing and annotation.</title>
        <authorList>
            <consortium name="The Broad Institute Genomics Platform"/>
            <consortium name="The Broad Institute Genome Sequencing Center for Infectious Disease"/>
            <person name="Wu L."/>
            <person name="Ma J."/>
        </authorList>
    </citation>
    <scope>NUCLEOTIDE SEQUENCE [LARGE SCALE GENOMIC DNA]</scope>
    <source>
        <strain evidence="3">KCTC 32255</strain>
    </source>
</reference>